<feature type="transmembrane region" description="Helical" evidence="8">
    <location>
        <begin position="372"/>
        <end position="395"/>
    </location>
</feature>
<name>A0A7R9KN66_9ACAR</name>
<dbReference type="SUPFAM" id="SSF55486">
    <property type="entry name" value="Metalloproteases ('zincins'), catalytic domain"/>
    <property type="match status" value="3"/>
</dbReference>
<dbReference type="PANTHER" id="PTHR21324">
    <property type="entry name" value="FASTING-INDUCIBLE INTEGRAL MEMBRANE PROTEIN TM6P1-RELATED"/>
    <property type="match status" value="1"/>
</dbReference>
<evidence type="ECO:0000256" key="3">
    <source>
        <dbReference type="ARBA" id="ARBA00022692"/>
    </source>
</evidence>
<keyword evidence="4 8" id="KW-1133">Transmembrane helix</keyword>
<feature type="binding site" evidence="6">
    <location>
        <position position="587"/>
    </location>
    <ligand>
        <name>Zn(2+)</name>
        <dbReference type="ChEBI" id="CHEBI:29105"/>
        <note>catalytic</note>
    </ligand>
</feature>
<feature type="domain" description="Peptidase M12B" evidence="9">
    <location>
        <begin position="574"/>
        <end position="624"/>
    </location>
</feature>
<feature type="transmembrane region" description="Helical" evidence="8">
    <location>
        <begin position="157"/>
        <end position="182"/>
    </location>
</feature>
<dbReference type="PROSITE" id="PS50215">
    <property type="entry name" value="ADAM_MEPRO"/>
    <property type="match status" value="2"/>
</dbReference>
<evidence type="ECO:0000256" key="1">
    <source>
        <dbReference type="ARBA" id="ARBA00004127"/>
    </source>
</evidence>
<keyword evidence="6" id="KW-0862">Zinc</keyword>
<dbReference type="EMBL" id="CAJPIZ010003647">
    <property type="protein sequence ID" value="CAG2106621.1"/>
    <property type="molecule type" value="Genomic_DNA"/>
</dbReference>
<feature type="binding site" evidence="6">
    <location>
        <position position="577"/>
    </location>
    <ligand>
        <name>Zn(2+)</name>
        <dbReference type="ChEBI" id="CHEBI:29105"/>
        <note>catalytic</note>
    </ligand>
</feature>
<dbReference type="Proteomes" id="UP000759131">
    <property type="component" value="Unassembled WGS sequence"/>
</dbReference>
<evidence type="ECO:0000256" key="7">
    <source>
        <dbReference type="SAM" id="MobiDB-lite"/>
    </source>
</evidence>
<dbReference type="GO" id="GO:0046872">
    <property type="term" value="F:metal ion binding"/>
    <property type="evidence" value="ECO:0007669"/>
    <property type="project" value="UniProtKB-KW"/>
</dbReference>
<evidence type="ECO:0000256" key="8">
    <source>
        <dbReference type="SAM" id="Phobius"/>
    </source>
</evidence>
<feature type="active site" evidence="6">
    <location>
        <position position="678"/>
    </location>
</feature>
<dbReference type="GO" id="GO:0006508">
    <property type="term" value="P:proteolysis"/>
    <property type="evidence" value="ECO:0007669"/>
    <property type="project" value="InterPro"/>
</dbReference>
<dbReference type="PANTHER" id="PTHR21324:SF2">
    <property type="entry name" value="EG:22E5.9 PROTEIN"/>
    <property type="match status" value="1"/>
</dbReference>
<evidence type="ECO:0000313" key="10">
    <source>
        <dbReference type="EMBL" id="CAD7626191.1"/>
    </source>
</evidence>
<keyword evidence="11" id="KW-1185">Reference proteome</keyword>
<feature type="transmembrane region" description="Helical" evidence="8">
    <location>
        <begin position="260"/>
        <end position="283"/>
    </location>
</feature>
<feature type="domain" description="Peptidase M12B" evidence="9">
    <location>
        <begin position="643"/>
        <end position="724"/>
    </location>
</feature>
<reference evidence="10" key="1">
    <citation type="submission" date="2020-11" db="EMBL/GenBank/DDBJ databases">
        <authorList>
            <person name="Tran Van P."/>
        </authorList>
    </citation>
    <scope>NUCLEOTIDE SEQUENCE</scope>
</reference>
<dbReference type="GO" id="GO:0012505">
    <property type="term" value="C:endomembrane system"/>
    <property type="evidence" value="ECO:0007669"/>
    <property type="project" value="UniProtKB-SubCell"/>
</dbReference>
<dbReference type="GO" id="GO:0004222">
    <property type="term" value="F:metalloendopeptidase activity"/>
    <property type="evidence" value="ECO:0007669"/>
    <property type="project" value="InterPro"/>
</dbReference>
<feature type="binding site" evidence="6">
    <location>
        <position position="681"/>
    </location>
    <ligand>
        <name>Zn(2+)</name>
        <dbReference type="ChEBI" id="CHEBI:29105"/>
        <note>catalytic</note>
    </ligand>
</feature>
<keyword evidence="3 8" id="KW-0812">Transmembrane</keyword>
<feature type="non-terminal residue" evidence="10">
    <location>
        <position position="1"/>
    </location>
</feature>
<dbReference type="Pfam" id="PF01421">
    <property type="entry name" value="Reprolysin"/>
    <property type="match status" value="2"/>
</dbReference>
<feature type="transmembrane region" description="Helical" evidence="8">
    <location>
        <begin position="295"/>
        <end position="322"/>
    </location>
</feature>
<comment type="similarity">
    <text evidence="2">Belongs to the DRAM/TMEM150 family.</text>
</comment>
<sequence>MFTRYCHMSVIVALDSPKRPFLLYSSHFFCTLVLRYHQIVAIVGNEEYCQSLSLSPDIRVKILFYNKVAIGLSTHMSAACIVFIIGPFVFAIHTWISFWFSPLIHPISVAYYRLFITIVSVVSVIALVHFTLWSIALFKGKSFKSGRQKWSDKDGGYNQHVIAAGAEWLYILTVSLYCVSLIGEIRRLKFIRIFCTHVLRYHQIVAIVGNEEYCQSLSLSPDMKEKILFYNKVSMGLSVCMSLSLISVAIFNIHDYMWPHMLAAFMVFIIGPILYAIHTWISYWFSPLITSMSVVYYRLFITIVSVVSMIVCLQCTFWSMLLLREKSFKSERQKWTDTDGGYIQHVIAAVAEWLYILDCAQRPPEASIFAELISLLAISFFCTIVLRYHQILAIVRNVGFCQSLSLSLKTKEKILFYNNVSMCLSVGISISLISVASFRVMENLRLHSLGALMYFIFGPILYAIHTWISFWFSPLINSVSVAYYRLFVTIISMLSLVLYIAFTFWSYLLFEKDFRTQRQKWTDRDGGYIQHVIAAGAEWLYILHNIRSTDDVKNTGVQDPCCLVEGRNFRAVYVTAHELGHTLGMQHDEIIGCGKGHIMSGQTGPGKNQWSDCSVRFMSAYLQSIRGRHNLVNRDIISTSEQGLAHINATCNWTSGNFNPCCLVQGRSYRAVFVAAHELGHNLGMDHDEDNNCGSDYIMSVSTGAGKTLWSDCSLRFMAQYVDSVKQNYNKTKMFSKKCIILMILLSHTLLAIAKTGASDDKKKDTVKSRSKAKEEKDEKSGDKKTKGKVVKNTYKKGPELTPEQLEFSKTFFKN</sequence>
<feature type="transmembrane region" description="Helical" evidence="8">
    <location>
        <begin position="76"/>
        <end position="100"/>
    </location>
</feature>
<feature type="transmembrane region" description="Helical" evidence="8">
    <location>
        <begin position="415"/>
        <end position="440"/>
    </location>
</feature>
<dbReference type="InterPro" id="IPR050911">
    <property type="entry name" value="DRAM/TMEM150_Autophagy_Mod"/>
</dbReference>
<keyword evidence="6" id="KW-0479">Metal-binding</keyword>
<comment type="caution">
    <text evidence="6">Lacks conserved residue(s) required for the propagation of feature annotation.</text>
</comment>
<gene>
    <name evidence="10" type="ORF">OSB1V03_LOCUS6624</name>
</gene>
<feature type="active site" evidence="6">
    <location>
        <position position="578"/>
    </location>
</feature>
<dbReference type="InterPro" id="IPR001590">
    <property type="entry name" value="Peptidase_M12B"/>
</dbReference>
<feature type="transmembrane region" description="Helical" evidence="8">
    <location>
        <begin position="484"/>
        <end position="510"/>
    </location>
</feature>
<feature type="binding site" evidence="6">
    <location>
        <position position="677"/>
    </location>
    <ligand>
        <name>Zn(2+)</name>
        <dbReference type="ChEBI" id="CHEBI:29105"/>
        <note>catalytic</note>
    </ligand>
</feature>
<protein>
    <recommendedName>
        <fullName evidence="9">Peptidase M12B domain-containing protein</fullName>
    </recommendedName>
</protein>
<feature type="binding site" evidence="6">
    <location>
        <position position="687"/>
    </location>
    <ligand>
        <name>Zn(2+)</name>
        <dbReference type="ChEBI" id="CHEBI:29105"/>
        <note>catalytic</note>
    </ligand>
</feature>
<evidence type="ECO:0000256" key="6">
    <source>
        <dbReference type="PROSITE-ProRule" id="PRU00276"/>
    </source>
</evidence>
<dbReference type="InterPro" id="IPR019402">
    <property type="entry name" value="CWH43_N"/>
</dbReference>
<evidence type="ECO:0000256" key="2">
    <source>
        <dbReference type="ARBA" id="ARBA00006565"/>
    </source>
</evidence>
<evidence type="ECO:0000313" key="11">
    <source>
        <dbReference type="Proteomes" id="UP000759131"/>
    </source>
</evidence>
<dbReference type="Gene3D" id="3.40.390.10">
    <property type="entry name" value="Collagenase (Catalytic Domain)"/>
    <property type="match status" value="2"/>
</dbReference>
<feature type="transmembrane region" description="Helical" evidence="8">
    <location>
        <begin position="112"/>
        <end position="137"/>
    </location>
</feature>
<evidence type="ECO:0000256" key="4">
    <source>
        <dbReference type="ARBA" id="ARBA00022989"/>
    </source>
</evidence>
<feature type="transmembrane region" description="Helical" evidence="8">
    <location>
        <begin position="21"/>
        <end position="44"/>
    </location>
</feature>
<feature type="transmembrane region" description="Helical" evidence="8">
    <location>
        <begin position="452"/>
        <end position="472"/>
    </location>
</feature>
<dbReference type="OrthoDB" id="6506260at2759"/>
<comment type="subcellular location">
    <subcellularLocation>
        <location evidence="1">Endomembrane system</location>
        <topology evidence="1">Multi-pass membrane protein</topology>
    </subcellularLocation>
</comment>
<feature type="compositionally biased region" description="Basic and acidic residues" evidence="7">
    <location>
        <begin position="761"/>
        <end position="785"/>
    </location>
</feature>
<dbReference type="InterPro" id="IPR024079">
    <property type="entry name" value="MetalloPept_cat_dom_sf"/>
</dbReference>
<feature type="transmembrane region" description="Helical" evidence="8">
    <location>
        <begin position="233"/>
        <end position="254"/>
    </location>
</feature>
<feature type="binding site" evidence="6">
    <location>
        <position position="581"/>
    </location>
    <ligand>
        <name>Zn(2+)</name>
        <dbReference type="ChEBI" id="CHEBI:29105"/>
        <note>catalytic</note>
    </ligand>
</feature>
<evidence type="ECO:0000259" key="9">
    <source>
        <dbReference type="PROSITE" id="PS50215"/>
    </source>
</evidence>
<dbReference type="EMBL" id="OC858222">
    <property type="protein sequence ID" value="CAD7626191.1"/>
    <property type="molecule type" value="Genomic_DNA"/>
</dbReference>
<keyword evidence="5 8" id="KW-0472">Membrane</keyword>
<organism evidence="10">
    <name type="scientific">Medioppia subpectinata</name>
    <dbReference type="NCBI Taxonomy" id="1979941"/>
    <lineage>
        <taxon>Eukaryota</taxon>
        <taxon>Metazoa</taxon>
        <taxon>Ecdysozoa</taxon>
        <taxon>Arthropoda</taxon>
        <taxon>Chelicerata</taxon>
        <taxon>Arachnida</taxon>
        <taxon>Acari</taxon>
        <taxon>Acariformes</taxon>
        <taxon>Sarcoptiformes</taxon>
        <taxon>Oribatida</taxon>
        <taxon>Brachypylina</taxon>
        <taxon>Oppioidea</taxon>
        <taxon>Oppiidae</taxon>
        <taxon>Medioppia</taxon>
    </lineage>
</organism>
<dbReference type="AlphaFoldDB" id="A0A7R9KN66"/>
<feature type="region of interest" description="Disordered" evidence="7">
    <location>
        <begin position="761"/>
        <end position="798"/>
    </location>
</feature>
<proteinExistence type="inferred from homology"/>
<dbReference type="Pfam" id="PF10277">
    <property type="entry name" value="Frag1"/>
    <property type="match status" value="2"/>
</dbReference>
<evidence type="ECO:0000256" key="5">
    <source>
        <dbReference type="ARBA" id="ARBA00023136"/>
    </source>
</evidence>
<accession>A0A7R9KN66</accession>